<dbReference type="AlphaFoldDB" id="A0A1M5RSK2"/>
<gene>
    <name evidence="1" type="ORF">SAMN02745221_02097</name>
</gene>
<organism evidence="1 2">
    <name type="scientific">Thermosyntropha lipolytica DSM 11003</name>
    <dbReference type="NCBI Taxonomy" id="1123382"/>
    <lineage>
        <taxon>Bacteria</taxon>
        <taxon>Bacillati</taxon>
        <taxon>Bacillota</taxon>
        <taxon>Clostridia</taxon>
        <taxon>Eubacteriales</taxon>
        <taxon>Syntrophomonadaceae</taxon>
        <taxon>Thermosyntropha</taxon>
    </lineage>
</organism>
<proteinExistence type="predicted"/>
<evidence type="ECO:0000313" key="1">
    <source>
        <dbReference type="EMBL" id="SHH29264.1"/>
    </source>
</evidence>
<protein>
    <submittedName>
        <fullName evidence="1">Uncharacterized protein</fullName>
    </submittedName>
</protein>
<feature type="non-terminal residue" evidence="1">
    <location>
        <position position="60"/>
    </location>
</feature>
<evidence type="ECO:0000313" key="2">
    <source>
        <dbReference type="Proteomes" id="UP000242329"/>
    </source>
</evidence>
<dbReference type="EMBL" id="FQWY01000057">
    <property type="protein sequence ID" value="SHH29264.1"/>
    <property type="molecule type" value="Genomic_DNA"/>
</dbReference>
<accession>A0A1M5RSK2</accession>
<name>A0A1M5RSK2_9FIRM</name>
<keyword evidence="2" id="KW-1185">Reference proteome</keyword>
<dbReference type="Proteomes" id="UP000242329">
    <property type="component" value="Unassembled WGS sequence"/>
</dbReference>
<reference evidence="2" key="1">
    <citation type="submission" date="2016-11" db="EMBL/GenBank/DDBJ databases">
        <authorList>
            <person name="Varghese N."/>
            <person name="Submissions S."/>
        </authorList>
    </citation>
    <scope>NUCLEOTIDE SEQUENCE [LARGE SCALE GENOMIC DNA]</scope>
    <source>
        <strain evidence="2">DSM 11003</strain>
    </source>
</reference>
<sequence length="60" mass="6906">MIQQINPSEKVTTEVSKLFKVLKINQLLRAANIRKASGVNVQQIFEFIFLLAFLGKKMNR</sequence>
<dbReference type="STRING" id="1123382.SAMN02745221_02097"/>